<keyword evidence="3" id="KW-1185">Reference proteome</keyword>
<feature type="transmembrane region" description="Helical" evidence="1">
    <location>
        <begin position="120"/>
        <end position="147"/>
    </location>
</feature>
<dbReference type="PANTHER" id="PTHR37305:SF2">
    <property type="entry name" value="BACITRACIN TRANSPORT PERMEASE PROTEIN BCRB"/>
    <property type="match status" value="1"/>
</dbReference>
<protein>
    <submittedName>
        <fullName evidence="2">ABC transporter permease</fullName>
    </submittedName>
</protein>
<reference evidence="2 3" key="1">
    <citation type="submission" date="2022-05" db="EMBL/GenBank/DDBJ databases">
        <title>Genome Sequencing of Bee-Associated Microbes.</title>
        <authorList>
            <person name="Dunlap C."/>
        </authorList>
    </citation>
    <scope>NUCLEOTIDE SEQUENCE [LARGE SCALE GENOMIC DNA]</scope>
    <source>
        <strain evidence="2 3">NRRL B-14421</strain>
    </source>
</reference>
<feature type="transmembrane region" description="Helical" evidence="1">
    <location>
        <begin position="77"/>
        <end position="99"/>
    </location>
</feature>
<evidence type="ECO:0000313" key="3">
    <source>
        <dbReference type="Proteomes" id="UP001527099"/>
    </source>
</evidence>
<keyword evidence="1" id="KW-0812">Transmembrane</keyword>
<keyword evidence="1" id="KW-1133">Transmembrane helix</keyword>
<feature type="transmembrane region" description="Helical" evidence="1">
    <location>
        <begin position="243"/>
        <end position="264"/>
    </location>
</feature>
<comment type="caution">
    <text evidence="2">The sequence shown here is derived from an EMBL/GenBank/DDBJ whole genome shotgun (WGS) entry which is preliminary data.</text>
</comment>
<feature type="transmembrane region" description="Helical" evidence="1">
    <location>
        <begin position="167"/>
        <end position="186"/>
    </location>
</feature>
<dbReference type="EMBL" id="JAMDMX010000101">
    <property type="protein sequence ID" value="MCY9696486.1"/>
    <property type="molecule type" value="Genomic_DNA"/>
</dbReference>
<keyword evidence="1" id="KW-0472">Membrane</keyword>
<dbReference type="RefSeq" id="WP_029197668.1">
    <property type="nucleotide sequence ID" value="NZ_JAMDMW010000020.1"/>
</dbReference>
<sequence length="271" mass="29410">MNSALYKHMMKIHIKGMMNYAFGSAFYILLMFWLFPSFAGNNAALDELIKSLPPGMTNAFNLGSGFGTVEAFISGEYYGLLLVLIVSIFCIMFTTQLMAKLVDQGSMAYLLATPTTRGKVAITQAAVFLTGLLSIMTVTTLCGFAGYAMFIGNLSDFHGAAYLRMNLAALLLFFAVGGIAFLVSSLANDEKKALGISAVLTFGFFSLDFIGKLSEKINWMRKLTYFSLYDPSGIIGGKTETAALAWSVLIVIGLVTFAVGIALFRKRDLPL</sequence>
<name>A0ABT4GK47_9BACL</name>
<dbReference type="Proteomes" id="UP001527099">
    <property type="component" value="Unassembled WGS sequence"/>
</dbReference>
<proteinExistence type="predicted"/>
<accession>A0ABT4GK47</accession>
<gene>
    <name evidence="2" type="ORF">M5X19_26815</name>
</gene>
<organism evidence="2 3">
    <name type="scientific">Paenibacillus alginolyticus</name>
    <dbReference type="NCBI Taxonomy" id="59839"/>
    <lineage>
        <taxon>Bacteria</taxon>
        <taxon>Bacillati</taxon>
        <taxon>Bacillota</taxon>
        <taxon>Bacilli</taxon>
        <taxon>Bacillales</taxon>
        <taxon>Paenibacillaceae</taxon>
        <taxon>Paenibacillus</taxon>
    </lineage>
</organism>
<evidence type="ECO:0000313" key="2">
    <source>
        <dbReference type="EMBL" id="MCY9696486.1"/>
    </source>
</evidence>
<evidence type="ECO:0000256" key="1">
    <source>
        <dbReference type="SAM" id="Phobius"/>
    </source>
</evidence>
<dbReference type="PANTHER" id="PTHR37305">
    <property type="entry name" value="INTEGRAL MEMBRANE PROTEIN-RELATED"/>
    <property type="match status" value="1"/>
</dbReference>
<dbReference type="Pfam" id="PF12679">
    <property type="entry name" value="ABC2_membrane_2"/>
    <property type="match status" value="1"/>
</dbReference>
<feature type="transmembrane region" description="Helical" evidence="1">
    <location>
        <begin position="193"/>
        <end position="211"/>
    </location>
</feature>